<dbReference type="InterPro" id="IPR029063">
    <property type="entry name" value="SAM-dependent_MTases_sf"/>
</dbReference>
<gene>
    <name evidence="6" type="ORF">DBRI00130_LOCUS31928</name>
</gene>
<dbReference type="GO" id="GO:0008168">
    <property type="term" value="F:methyltransferase activity"/>
    <property type="evidence" value="ECO:0007669"/>
    <property type="project" value="UniProtKB-KW"/>
</dbReference>
<evidence type="ECO:0000256" key="2">
    <source>
        <dbReference type="ARBA" id="ARBA00022679"/>
    </source>
</evidence>
<dbReference type="EMBL" id="HBNS01041011">
    <property type="protein sequence ID" value="CAE4639486.1"/>
    <property type="molecule type" value="Transcribed_RNA"/>
</dbReference>
<evidence type="ECO:0000256" key="3">
    <source>
        <dbReference type="ARBA" id="ARBA00022691"/>
    </source>
</evidence>
<organism evidence="6">
    <name type="scientific">Ditylum brightwellii</name>
    <dbReference type="NCBI Taxonomy" id="49249"/>
    <lineage>
        <taxon>Eukaryota</taxon>
        <taxon>Sar</taxon>
        <taxon>Stramenopiles</taxon>
        <taxon>Ochrophyta</taxon>
        <taxon>Bacillariophyta</taxon>
        <taxon>Mediophyceae</taxon>
        <taxon>Lithodesmiophycidae</taxon>
        <taxon>Lithodesmiales</taxon>
        <taxon>Lithodesmiaceae</taxon>
        <taxon>Ditylum</taxon>
    </lineage>
</organism>
<dbReference type="InterPro" id="IPR001525">
    <property type="entry name" value="C5_MeTfrase"/>
</dbReference>
<dbReference type="SUPFAM" id="SSF53335">
    <property type="entry name" value="S-adenosyl-L-methionine-dependent methyltransferases"/>
    <property type="match status" value="1"/>
</dbReference>
<proteinExistence type="inferred from homology"/>
<dbReference type="Gene3D" id="3.90.120.10">
    <property type="entry name" value="DNA Methylase, subunit A, domain 2"/>
    <property type="match status" value="1"/>
</dbReference>
<keyword evidence="1 4" id="KW-0489">Methyltransferase</keyword>
<evidence type="ECO:0008006" key="7">
    <source>
        <dbReference type="Google" id="ProtNLM"/>
    </source>
</evidence>
<keyword evidence="3 4" id="KW-0949">S-adenosyl-L-methionine</keyword>
<name>A0A7S4SA65_9STRA</name>
<dbReference type="PROSITE" id="PS00094">
    <property type="entry name" value="C5_MTASE_1"/>
    <property type="match status" value="1"/>
</dbReference>
<dbReference type="InterPro" id="IPR050750">
    <property type="entry name" value="C5-MTase"/>
</dbReference>
<evidence type="ECO:0000313" key="6">
    <source>
        <dbReference type="EMBL" id="CAE4639486.1"/>
    </source>
</evidence>
<feature type="compositionally biased region" description="Low complexity" evidence="5">
    <location>
        <begin position="338"/>
        <end position="350"/>
    </location>
</feature>
<dbReference type="Gene3D" id="3.40.50.150">
    <property type="entry name" value="Vaccinia Virus protein VP39"/>
    <property type="match status" value="1"/>
</dbReference>
<feature type="region of interest" description="Disordered" evidence="5">
    <location>
        <begin position="49"/>
        <end position="80"/>
    </location>
</feature>
<reference evidence="6" key="1">
    <citation type="submission" date="2021-01" db="EMBL/GenBank/DDBJ databases">
        <authorList>
            <person name="Corre E."/>
            <person name="Pelletier E."/>
            <person name="Niang G."/>
            <person name="Scheremetjew M."/>
            <person name="Finn R."/>
            <person name="Kale V."/>
            <person name="Holt S."/>
            <person name="Cochrane G."/>
            <person name="Meng A."/>
            <person name="Brown T."/>
            <person name="Cohen L."/>
        </authorList>
    </citation>
    <scope>NUCLEOTIDE SEQUENCE</scope>
    <source>
        <strain evidence="6">GSO104</strain>
    </source>
</reference>
<sequence length="707" mass="79300">MNDETDESNNNNKDDKKDVEAVLLVPPPYTKSCYAILMKHDCVGRTWHPEGRYGSRTHKVDSSHYQENDDEDYKKEEGEEKKKYSYKVGIPLLQSKVSLIQQILDKKKKQQQQPKCEITNESSLEEFLRTTPKVQLIYKEPIISNRIPKVEVLDGTVRSELIPPTFDVLMKKVLERQQKRGDGSVVAGRKRKHSSSTLSPSLPSFTFCELFAGIGGFGIALERLGGECIFASEIYQPSINLYQQNLDTTHLQPNQTIAGDIWTIDAHDIPSHDILVAGFPCQPFSTLGLQPGFKDDKVISGRGFGTTATATTTNEVKRRRKDANNNSSSNVTEHDTTNDSTQNNNNTNNSGRGQLFTQIVRVLKHVQPKAFLLENVPGLLTTPAFSSSSSSSTTTTSSTPTTAWQEIEKALQNVGYHVYMEAISSRGLTSQARKRLYIVGLLQDKTRNKTSKPSFQFPFMPDLKLRAMDVLHTQNELIDASLSSFISMGIPESLLSILQQQQQQDTKQPASYFQISDAQLHQLLHKSKSWKPAKLAWNDKTCDTIDSHYGISIGKGHSQLVPSPAPYHPRKFTPRECARIMGFPNTYQLGDFDKTRFFVSNNTNDNNDEDNNRRDNTVDSRFNGFIKEQYYMLGNAVCPPVIAVLAGAILEHILSSSCNDNVDEKGQDKKENWVKKGLETGIQLSLDAISPVHLDAVCQRLHSSYCQ</sequence>
<dbReference type="PANTHER" id="PTHR46098">
    <property type="entry name" value="TRNA (CYTOSINE(38)-C(5))-METHYLTRANSFERASE"/>
    <property type="match status" value="1"/>
</dbReference>
<accession>A0A7S4SA65</accession>
<feature type="region of interest" description="Disordered" evidence="5">
    <location>
        <begin position="383"/>
        <end position="402"/>
    </location>
</feature>
<dbReference type="Pfam" id="PF00145">
    <property type="entry name" value="DNA_methylase"/>
    <property type="match status" value="2"/>
</dbReference>
<feature type="region of interest" description="Disordered" evidence="5">
    <location>
        <begin position="304"/>
        <end position="352"/>
    </location>
</feature>
<dbReference type="AlphaFoldDB" id="A0A7S4SA65"/>
<dbReference type="GO" id="GO:0032259">
    <property type="term" value="P:methylation"/>
    <property type="evidence" value="ECO:0007669"/>
    <property type="project" value="UniProtKB-KW"/>
</dbReference>
<keyword evidence="2 4" id="KW-0808">Transferase</keyword>
<evidence type="ECO:0000256" key="1">
    <source>
        <dbReference type="ARBA" id="ARBA00022603"/>
    </source>
</evidence>
<dbReference type="InterPro" id="IPR018117">
    <property type="entry name" value="C5_DNA_meth_AS"/>
</dbReference>
<evidence type="ECO:0000256" key="4">
    <source>
        <dbReference type="PROSITE-ProRule" id="PRU01016"/>
    </source>
</evidence>
<feature type="active site" evidence="4">
    <location>
        <position position="281"/>
    </location>
</feature>
<comment type="similarity">
    <text evidence="4">Belongs to the class I-like SAM-binding methyltransferase superfamily. C5-methyltransferase family.</text>
</comment>
<dbReference type="PRINTS" id="PR00105">
    <property type="entry name" value="C5METTRFRASE"/>
</dbReference>
<protein>
    <recommendedName>
        <fullName evidence="7">DNA (cytosine-5-)-methyltransferase</fullName>
    </recommendedName>
</protein>
<dbReference type="PANTHER" id="PTHR46098:SF1">
    <property type="entry name" value="TRNA (CYTOSINE(38)-C(5))-METHYLTRANSFERASE"/>
    <property type="match status" value="1"/>
</dbReference>
<dbReference type="PROSITE" id="PS51679">
    <property type="entry name" value="SAM_MT_C5"/>
    <property type="match status" value="1"/>
</dbReference>
<evidence type="ECO:0000256" key="5">
    <source>
        <dbReference type="SAM" id="MobiDB-lite"/>
    </source>
</evidence>
<feature type="region of interest" description="Disordered" evidence="5">
    <location>
        <begin position="1"/>
        <end position="20"/>
    </location>
</feature>